<evidence type="ECO:0008006" key="4">
    <source>
        <dbReference type="Google" id="ProtNLM"/>
    </source>
</evidence>
<sequence length="345" mass="38479">MKLIAHFTSFNEKKAVLADIHSMLSTGVPLLDIANDLQKFGSSFQKKLGEKLLDRIQNKTGNAFSIADIFDDYYHPFVGQAIRMGERDNRIADGFKNATNSLQLSSGLMSKLTPVVSKPLLQFLLLVGGIAYLNDMVFGVFVDLLPLKKWPPISLFYYNAAINIQQYWLIYCLLILAGIVLLLVSMGNLTGSIRHNVDDWFPYRQYRMQQSANVLFGLGTLIASGTPPIEAIEQLKKQSSKYTAYHLNMMTKSIEQATGDINFGRHLDTGLLDKRQIERLKLILGHSVTNLSDNLLKISNFHKAALNSQIDKISTFSDIFGKIVNGCIALGYFLATIMIGLNFSG</sequence>
<dbReference type="PANTHER" id="PTHR30012">
    <property type="entry name" value="GENERAL SECRETION PATHWAY PROTEIN"/>
    <property type="match status" value="1"/>
</dbReference>
<dbReference type="RefSeq" id="WP_225249276.1">
    <property type="nucleotide sequence ID" value="NZ_JAIWIU010000005.1"/>
</dbReference>
<dbReference type="EMBL" id="JAIWIU010000005">
    <property type="protein sequence ID" value="MCA2014655.1"/>
    <property type="molecule type" value="Genomic_DNA"/>
</dbReference>
<name>A0ABS7YG69_9VIBR</name>
<reference evidence="3" key="1">
    <citation type="submission" date="2023-07" db="EMBL/GenBank/DDBJ databases">
        <title>Molecular identification of indigenous halophilic bacteria isolated from red sea cost, biodegradation of synthetic dyes and assessment of degraded metabolite toxicity.</title>
        <authorList>
            <person name="Chaieb K."/>
            <person name="Altayb H.N."/>
        </authorList>
    </citation>
    <scope>NUCLEOTIDE SEQUENCE [LARGE SCALE GENOMIC DNA]</scope>
    <source>
        <strain evidence="3">K20</strain>
    </source>
</reference>
<feature type="transmembrane region" description="Helical" evidence="1">
    <location>
        <begin position="165"/>
        <end position="184"/>
    </location>
</feature>
<gene>
    <name evidence="2" type="ORF">LDJ79_00940</name>
</gene>
<dbReference type="Gene3D" id="1.20.81.30">
    <property type="entry name" value="Type II secretion system (T2SS), domain F"/>
    <property type="match status" value="1"/>
</dbReference>
<proteinExistence type="predicted"/>
<keyword evidence="1" id="KW-0812">Transmembrane</keyword>
<feature type="transmembrane region" description="Helical" evidence="1">
    <location>
        <begin position="323"/>
        <end position="343"/>
    </location>
</feature>
<feature type="transmembrane region" description="Helical" evidence="1">
    <location>
        <begin position="120"/>
        <end position="145"/>
    </location>
</feature>
<dbReference type="Proteomes" id="UP001199044">
    <property type="component" value="Unassembled WGS sequence"/>
</dbReference>
<comment type="caution">
    <text evidence="2">The sequence shown here is derived from an EMBL/GenBank/DDBJ whole genome shotgun (WGS) entry which is preliminary data.</text>
</comment>
<organism evidence="2 3">
    <name type="scientific">Vibrio tritonius</name>
    <dbReference type="NCBI Taxonomy" id="1435069"/>
    <lineage>
        <taxon>Bacteria</taxon>
        <taxon>Pseudomonadati</taxon>
        <taxon>Pseudomonadota</taxon>
        <taxon>Gammaproteobacteria</taxon>
        <taxon>Vibrionales</taxon>
        <taxon>Vibrionaceae</taxon>
        <taxon>Vibrio</taxon>
    </lineage>
</organism>
<evidence type="ECO:0000256" key="1">
    <source>
        <dbReference type="SAM" id="Phobius"/>
    </source>
</evidence>
<keyword evidence="1" id="KW-0472">Membrane</keyword>
<evidence type="ECO:0000313" key="3">
    <source>
        <dbReference type="Proteomes" id="UP001199044"/>
    </source>
</evidence>
<accession>A0ABS7YG69</accession>
<dbReference type="InterPro" id="IPR003004">
    <property type="entry name" value="GspF/PilC"/>
</dbReference>
<keyword evidence="3" id="KW-1185">Reference proteome</keyword>
<keyword evidence="1" id="KW-1133">Transmembrane helix</keyword>
<evidence type="ECO:0000313" key="2">
    <source>
        <dbReference type="EMBL" id="MCA2014655.1"/>
    </source>
</evidence>
<dbReference type="PANTHER" id="PTHR30012:SF0">
    <property type="entry name" value="TYPE II SECRETION SYSTEM PROTEIN F-RELATED"/>
    <property type="match status" value="1"/>
</dbReference>
<dbReference type="InterPro" id="IPR042094">
    <property type="entry name" value="T2SS_GspF_sf"/>
</dbReference>
<protein>
    <recommendedName>
        <fullName evidence="4">Type II secretion system protein GspF domain-containing protein</fullName>
    </recommendedName>
</protein>